<gene>
    <name evidence="6" type="primary">sufC</name>
    <name evidence="6" type="ORF">ACFSCW_02885</name>
</gene>
<reference evidence="7" key="1">
    <citation type="journal article" date="2019" name="Int. J. Syst. Evol. Microbiol.">
        <title>The Global Catalogue of Microorganisms (GCM) 10K type strain sequencing project: providing services to taxonomists for standard genome sequencing and annotation.</title>
        <authorList>
            <consortium name="The Broad Institute Genomics Platform"/>
            <consortium name="The Broad Institute Genome Sequencing Center for Infectious Disease"/>
            <person name="Wu L."/>
            <person name="Ma J."/>
        </authorList>
    </citation>
    <scope>NUCLEOTIDE SEQUENCE [LARGE SCALE GENOMIC DNA]</scope>
    <source>
        <strain evidence="7">CGMCC 1.16275</strain>
    </source>
</reference>
<keyword evidence="7" id="KW-1185">Reference proteome</keyword>
<sequence length="288" mass="31115">MLRIENLHATVDDKPILRGLDLSVNAGEVHAIMGPNGAGKSTLAYVLGGRPGYEVTEGSVTFNPVRAEPPHPVWAEPVEALPSSSSPPKEEGRPSTSSGQTDSGVLNLLEMEPHERAAAGLFLGFQYPVEIPGVSNVQFLRTALNAQRRARGEDELSAGDFLRLARAQADALGLDMEMLKRPVNVGFSGGEKKRNEMVQMGIIDPRMAILDETDSGLDIDALKAVGEGINRIMRKPDKAVLLITHYQRLLDYVKPDFVHVLAGGRIVRSGGPELAHELEREGYAQVAA</sequence>
<feature type="region of interest" description="Disordered" evidence="4">
    <location>
        <begin position="76"/>
        <end position="103"/>
    </location>
</feature>
<feature type="compositionally biased region" description="Polar residues" evidence="4">
    <location>
        <begin position="94"/>
        <end position="103"/>
    </location>
</feature>
<evidence type="ECO:0000259" key="5">
    <source>
        <dbReference type="PROSITE" id="PS50893"/>
    </source>
</evidence>
<comment type="similarity">
    <text evidence="1">Belongs to the ABC transporter superfamily. Ycf16 family.</text>
</comment>
<feature type="domain" description="ABC transporter" evidence="5">
    <location>
        <begin position="2"/>
        <end position="288"/>
    </location>
</feature>
<protein>
    <submittedName>
        <fullName evidence="6">Fe-S cluster assembly ATPase SufC</fullName>
    </submittedName>
</protein>
<evidence type="ECO:0000313" key="6">
    <source>
        <dbReference type="EMBL" id="MFD1610743.1"/>
    </source>
</evidence>
<evidence type="ECO:0000256" key="3">
    <source>
        <dbReference type="ARBA" id="ARBA00022840"/>
    </source>
</evidence>
<dbReference type="EMBL" id="JBHUDY010000001">
    <property type="protein sequence ID" value="MFD1610743.1"/>
    <property type="molecule type" value="Genomic_DNA"/>
</dbReference>
<evidence type="ECO:0000256" key="1">
    <source>
        <dbReference type="ARBA" id="ARBA00006216"/>
    </source>
</evidence>
<dbReference type="RefSeq" id="WP_380886700.1">
    <property type="nucleotide sequence ID" value="NZ_JBHUDY010000001.1"/>
</dbReference>
<dbReference type="CDD" id="cd03217">
    <property type="entry name" value="ABC_FeS_Assembly"/>
    <property type="match status" value="1"/>
</dbReference>
<accession>A0ABW4I013</accession>
<dbReference type="PANTHER" id="PTHR43204">
    <property type="entry name" value="ABC TRANSPORTER I FAMILY MEMBER 6, CHLOROPLASTIC"/>
    <property type="match status" value="1"/>
</dbReference>
<proteinExistence type="inferred from homology"/>
<dbReference type="InterPro" id="IPR003439">
    <property type="entry name" value="ABC_transporter-like_ATP-bd"/>
</dbReference>
<evidence type="ECO:0000256" key="4">
    <source>
        <dbReference type="SAM" id="MobiDB-lite"/>
    </source>
</evidence>
<dbReference type="NCBIfam" id="TIGR01978">
    <property type="entry name" value="sufC"/>
    <property type="match status" value="1"/>
</dbReference>
<organism evidence="6 7">
    <name type="scientific">Sphingomonas tabacisoli</name>
    <dbReference type="NCBI Taxonomy" id="2249466"/>
    <lineage>
        <taxon>Bacteria</taxon>
        <taxon>Pseudomonadati</taxon>
        <taxon>Pseudomonadota</taxon>
        <taxon>Alphaproteobacteria</taxon>
        <taxon>Sphingomonadales</taxon>
        <taxon>Sphingomonadaceae</taxon>
        <taxon>Sphingomonas</taxon>
    </lineage>
</organism>
<evidence type="ECO:0000256" key="2">
    <source>
        <dbReference type="ARBA" id="ARBA00022741"/>
    </source>
</evidence>
<comment type="caution">
    <text evidence="6">The sequence shown here is derived from an EMBL/GenBank/DDBJ whole genome shotgun (WGS) entry which is preliminary data.</text>
</comment>
<keyword evidence="3" id="KW-0067">ATP-binding</keyword>
<dbReference type="Proteomes" id="UP001597115">
    <property type="component" value="Unassembled WGS sequence"/>
</dbReference>
<dbReference type="SUPFAM" id="SSF52540">
    <property type="entry name" value="P-loop containing nucleoside triphosphate hydrolases"/>
    <property type="match status" value="1"/>
</dbReference>
<dbReference type="InterPro" id="IPR010230">
    <property type="entry name" value="FeS-cluster_ATPase_SufC"/>
</dbReference>
<dbReference type="Pfam" id="PF00005">
    <property type="entry name" value="ABC_tran"/>
    <property type="match status" value="1"/>
</dbReference>
<name>A0ABW4I013_9SPHN</name>
<dbReference type="PANTHER" id="PTHR43204:SF1">
    <property type="entry name" value="ABC TRANSPORTER I FAMILY MEMBER 6, CHLOROPLASTIC"/>
    <property type="match status" value="1"/>
</dbReference>
<evidence type="ECO:0000313" key="7">
    <source>
        <dbReference type="Proteomes" id="UP001597115"/>
    </source>
</evidence>
<dbReference type="Gene3D" id="3.40.50.300">
    <property type="entry name" value="P-loop containing nucleotide triphosphate hydrolases"/>
    <property type="match status" value="1"/>
</dbReference>
<keyword evidence="2" id="KW-0547">Nucleotide-binding</keyword>
<dbReference type="InterPro" id="IPR027417">
    <property type="entry name" value="P-loop_NTPase"/>
</dbReference>
<dbReference type="PROSITE" id="PS50893">
    <property type="entry name" value="ABC_TRANSPORTER_2"/>
    <property type="match status" value="1"/>
</dbReference>